<feature type="transmembrane region" description="Helical" evidence="1">
    <location>
        <begin position="476"/>
        <end position="502"/>
    </location>
</feature>
<evidence type="ECO:0000256" key="1">
    <source>
        <dbReference type="SAM" id="Phobius"/>
    </source>
</evidence>
<dbReference type="PANTHER" id="PTHR32063">
    <property type="match status" value="1"/>
</dbReference>
<dbReference type="Pfam" id="PF00873">
    <property type="entry name" value="ACR_tran"/>
    <property type="match status" value="1"/>
</dbReference>
<dbReference type="Gene3D" id="3.30.70.1430">
    <property type="entry name" value="Multidrug efflux transporter AcrB pore domain"/>
    <property type="match status" value="2"/>
</dbReference>
<gene>
    <name evidence="2" type="ORF">BOW53_05345</name>
</gene>
<organism evidence="2 3">
    <name type="scientific">Solemya pervernicosa gill symbiont</name>
    <dbReference type="NCBI Taxonomy" id="642797"/>
    <lineage>
        <taxon>Bacteria</taxon>
        <taxon>Pseudomonadati</taxon>
        <taxon>Pseudomonadota</taxon>
        <taxon>Gammaproteobacteria</taxon>
        <taxon>sulfur-oxidizing symbionts</taxon>
    </lineage>
</organism>
<accession>A0A1T2L7P2</accession>
<feature type="transmembrane region" description="Helical" evidence="1">
    <location>
        <begin position="540"/>
        <end position="558"/>
    </location>
</feature>
<dbReference type="Proteomes" id="UP000191110">
    <property type="component" value="Unassembled WGS sequence"/>
</dbReference>
<dbReference type="GO" id="GO:0042910">
    <property type="term" value="F:xenobiotic transmembrane transporter activity"/>
    <property type="evidence" value="ECO:0007669"/>
    <property type="project" value="TreeGrafter"/>
</dbReference>
<dbReference type="AlphaFoldDB" id="A0A1T2L7P2"/>
<dbReference type="InterPro" id="IPR027463">
    <property type="entry name" value="AcrB_DN_DC_subdom"/>
</dbReference>
<dbReference type="RefSeq" id="WP_236725648.1">
    <property type="nucleotide sequence ID" value="NZ_MPRL01000015.1"/>
</dbReference>
<dbReference type="EMBL" id="MPRL01000015">
    <property type="protein sequence ID" value="OOZ40956.1"/>
    <property type="molecule type" value="Genomic_DNA"/>
</dbReference>
<keyword evidence="1" id="KW-1133">Transmembrane helix</keyword>
<dbReference type="PANTHER" id="PTHR32063:SF0">
    <property type="entry name" value="SWARMING MOTILITY PROTEIN SWRC"/>
    <property type="match status" value="1"/>
</dbReference>
<name>A0A1T2L7P2_9GAMM</name>
<protein>
    <submittedName>
        <fullName evidence="2">Acriflavin resistance protein</fullName>
    </submittedName>
</protein>
<feature type="transmembrane region" description="Helical" evidence="1">
    <location>
        <begin position="373"/>
        <end position="390"/>
    </location>
</feature>
<feature type="transmembrane region" description="Helical" evidence="1">
    <location>
        <begin position="903"/>
        <end position="923"/>
    </location>
</feature>
<dbReference type="SUPFAM" id="SSF82693">
    <property type="entry name" value="Multidrug efflux transporter AcrB pore domain, PN1, PN2, PC1 and PC2 subdomains"/>
    <property type="match status" value="3"/>
</dbReference>
<dbReference type="SUPFAM" id="SSF82714">
    <property type="entry name" value="Multidrug efflux transporter AcrB TolC docking domain, DN and DC subdomains"/>
    <property type="match status" value="2"/>
</dbReference>
<evidence type="ECO:0000313" key="3">
    <source>
        <dbReference type="Proteomes" id="UP000191110"/>
    </source>
</evidence>
<feature type="transmembrane region" description="Helical" evidence="1">
    <location>
        <begin position="348"/>
        <end position="366"/>
    </location>
</feature>
<feature type="transmembrane region" description="Helical" evidence="1">
    <location>
        <begin position="879"/>
        <end position="896"/>
    </location>
</feature>
<feature type="transmembrane region" description="Helical" evidence="1">
    <location>
        <begin position="402"/>
        <end position="424"/>
    </location>
</feature>
<proteinExistence type="predicted"/>
<feature type="transmembrane region" description="Helical" evidence="1">
    <location>
        <begin position="20"/>
        <end position="41"/>
    </location>
</feature>
<feature type="transmembrane region" description="Helical" evidence="1">
    <location>
        <begin position="1002"/>
        <end position="1032"/>
    </location>
</feature>
<feature type="transmembrane region" description="Helical" evidence="1">
    <location>
        <begin position="444"/>
        <end position="470"/>
    </location>
</feature>
<reference evidence="2 3" key="1">
    <citation type="submission" date="2016-11" db="EMBL/GenBank/DDBJ databases">
        <title>Mixed transmission modes and dynamic genome evolution in an obligate animal-bacterial symbiosis.</title>
        <authorList>
            <person name="Russell S.L."/>
            <person name="Corbett-Detig R.B."/>
            <person name="Cavanaugh C.M."/>
        </authorList>
    </citation>
    <scope>NUCLEOTIDE SEQUENCE [LARGE SCALE GENOMIC DNA]</scope>
    <source>
        <strain evidence="2">Sveles-Q1</strain>
    </source>
</reference>
<sequence>MATIQRAISERSGGLAAWAIRHPIGIIMLVLALVVLGMTALQRLAVDLLPHLIYPEVRVRILDSGVPAKVMEDRVTRQLEEQLAITEDAISVQSRTTEGRSSVDLTFPYGKDIDLALRDASTRLDRAKRFLPDTIDAPVIYKRDPAQIAILEFIISSNERSTVELRSWTDYTFSKWFLNLPGVAAAEVGGGLVREIQILPDQGRLEGLGLKLDDLIGTLEEGNLEAPGGRLYLPQRELPTRTSARFTSIEQITALPISLPDGSTIRLDEVAQVVDSHEDERLRVRLNDRPGLKLSIQKQPGANTLDVAEMVHTRLDWLRSQQLIPEDIVIEAVSDQSIYVSQAVNNTVIAASSGALLAMIVVYLFLGSLRRTLIIGSVIPIAVSATFILMDVGGLTLNIMTLGGLTVGIGMLVDNTIVMLENIYRHQREGERWDEAGRHAAGEINSAIVASTSTNLAAILPFLFISGLIGLLFRELIFTISAAIFASLLVALTLVPSLAVRVPLGQISPLRKHIDTLIRALQLRYGNTLERVIASTGRRVFMVALFCSALFISLQGILGENQTFLPRLDDGNVNIHITGDSGITMTEMDQQVATIEALLNEQPEVVSIFSTVGGFIFGRSQYESSNRGSLVVQLTPRSQRDSNTDSWVAKMRKLVAKQQLPGIKVRIRTRGVRGIRISSGDDDISMRLQGPDLDRLDELAYQIVDQLQGVEGISNLSHSSEELRQELAVTIDRDRAATLGLSAKEISDAIQLAITGRIVTDYLEGDRSYDIRVRLPRSEISGIESLQQLLLYTNNGEQQAIHLREVAQIALVPAAAQIMRDNQQRIVEVSASLSGSATLGEVLQHIDSRLSELQLPEGYVIYEAGASETLKRGQTTTTMLLGLALFLVFVVMAVQYESLRNPLIILLAIPFTLIGVATGINALELPLSMPVWLGVIMLVGIVVNNAIVLVETIELLRQQGSLLLEAIVEAARIRLRPILMTTLTTIVGLLPLALGLGEGAEMLRPLAVCIVFGLSFSALVTLFLLPAIYHILHSDNEAAYQR</sequence>
<keyword evidence="1" id="KW-0472">Membrane</keyword>
<dbReference type="Gene3D" id="3.30.2090.10">
    <property type="entry name" value="Multidrug efflux transporter AcrB TolC docking domain, DN and DC subdomains"/>
    <property type="match status" value="2"/>
</dbReference>
<dbReference type="GO" id="GO:0005886">
    <property type="term" value="C:plasma membrane"/>
    <property type="evidence" value="ECO:0007669"/>
    <property type="project" value="TreeGrafter"/>
</dbReference>
<evidence type="ECO:0000313" key="2">
    <source>
        <dbReference type="EMBL" id="OOZ40956.1"/>
    </source>
</evidence>
<dbReference type="Gene3D" id="1.20.1640.10">
    <property type="entry name" value="Multidrug efflux transporter AcrB transmembrane domain"/>
    <property type="match status" value="2"/>
</dbReference>
<keyword evidence="3" id="KW-1185">Reference proteome</keyword>
<keyword evidence="1" id="KW-0812">Transmembrane</keyword>
<feature type="transmembrane region" description="Helical" evidence="1">
    <location>
        <begin position="929"/>
        <end position="956"/>
    </location>
</feature>
<comment type="caution">
    <text evidence="2">The sequence shown here is derived from an EMBL/GenBank/DDBJ whole genome shotgun (WGS) entry which is preliminary data.</text>
</comment>
<dbReference type="Gene3D" id="3.30.70.1440">
    <property type="entry name" value="Multidrug efflux transporter AcrB pore domain"/>
    <property type="match status" value="1"/>
</dbReference>
<dbReference type="SUPFAM" id="SSF82866">
    <property type="entry name" value="Multidrug efflux transporter AcrB transmembrane domain"/>
    <property type="match status" value="2"/>
</dbReference>
<dbReference type="Gene3D" id="3.30.70.1320">
    <property type="entry name" value="Multidrug efflux transporter AcrB pore domain like"/>
    <property type="match status" value="1"/>
</dbReference>
<dbReference type="PRINTS" id="PR00702">
    <property type="entry name" value="ACRIFLAVINRP"/>
</dbReference>
<feature type="transmembrane region" description="Helical" evidence="1">
    <location>
        <begin position="977"/>
        <end position="996"/>
    </location>
</feature>
<dbReference type="InterPro" id="IPR001036">
    <property type="entry name" value="Acrflvin-R"/>
</dbReference>